<protein>
    <submittedName>
        <fullName evidence="1">Uncharacterized protein</fullName>
    </submittedName>
</protein>
<dbReference type="Pfam" id="PF20118">
    <property type="entry name" value="DUF6508"/>
    <property type="match status" value="1"/>
</dbReference>
<dbReference type="Proteomes" id="UP000000582">
    <property type="component" value="Chromosome"/>
</dbReference>
<dbReference type="AlphaFoldDB" id="Q8NQP4"/>
<dbReference type="BioCyc" id="CORYNE:G18NG-10961-MONOMER"/>
<dbReference type="InterPro" id="IPR045425">
    <property type="entry name" value="DUF6508"/>
</dbReference>
<dbReference type="EMBL" id="BA000036">
    <property type="protein sequence ID" value="BAB98775.1"/>
    <property type="molecule type" value="Genomic_DNA"/>
</dbReference>
<evidence type="ECO:0000313" key="2">
    <source>
        <dbReference type="Proteomes" id="UP000000582"/>
    </source>
</evidence>
<name>Q8NQP4_CORGL</name>
<dbReference type="OrthoDB" id="4408198at2"/>
<sequence>MPMINPRVHPRRYGSRSYCTNPWGGIMRVNREFGWEEVGPSQEGERFTFSDEAVRHMVDINERFKALQAEHPVVQRFLEHDSEKDQVLDEIYKSLASEVIYFSSQSGLMISFDWMGWEEANYWLFSERSNKGESVNMETVMDVETARKLITALVRSEYFGYYTPTGFLKNGNFLFIFDRLTGMIARGER</sequence>
<reference evidence="2" key="1">
    <citation type="journal article" date="2003" name="Appl. Microbiol. Biotechnol.">
        <title>The Corynebacterium glutamicum genome: features and impacts on biotechnological processes.</title>
        <authorList>
            <person name="Ikeda M."/>
            <person name="Nakagawa S."/>
        </authorList>
    </citation>
    <scope>NUCLEOTIDE SEQUENCE [LARGE SCALE GENOMIC DNA]</scope>
    <source>
        <strain evidence="2">ATCC 13032 / DSM 20300 / BCRC 11384 / JCM 1318 / LMG 3730 / NCIMB 10025</strain>
    </source>
</reference>
<organism evidence="1 2">
    <name type="scientific">Corynebacterium glutamicum (strain ATCC 13032 / DSM 20300 / JCM 1318 / BCRC 11384 / CCUG 27702 / LMG 3730 / NBRC 12168 / NCIMB 10025 / NRRL B-2784 / 534)</name>
    <dbReference type="NCBI Taxonomy" id="196627"/>
    <lineage>
        <taxon>Bacteria</taxon>
        <taxon>Bacillati</taxon>
        <taxon>Actinomycetota</taxon>
        <taxon>Actinomycetes</taxon>
        <taxon>Mycobacteriales</taxon>
        <taxon>Corynebacteriaceae</taxon>
        <taxon>Corynebacterium</taxon>
    </lineage>
</organism>
<accession>Q8NQP4</accession>
<dbReference type="PATRIC" id="fig|196627.13.peg.1350"/>
<keyword evidence="2" id="KW-1185">Reference proteome</keyword>
<gene>
    <name evidence="1" type="ordered locus">Cgl1382</name>
</gene>
<dbReference type="HOGENOM" id="CLU_1674962_0_0_11"/>
<proteinExistence type="predicted"/>
<dbReference type="KEGG" id="cgl:Cgl1382"/>
<dbReference type="STRING" id="196627.cg1567"/>
<evidence type="ECO:0000313" key="1">
    <source>
        <dbReference type="EMBL" id="BAB98775.1"/>
    </source>
</evidence>